<dbReference type="Pfam" id="PF01822">
    <property type="entry name" value="WSC"/>
    <property type="match status" value="1"/>
</dbReference>
<sequence>MKLSATFTAIGALASTALAADSTSPTIYKDSNKYSYLGCYNETTGIADSTGERALSHGISEVKPGEMTVPMCLSLCGDGSTKYLYAGLEFARECWCSNTLSGISTKFEDSQCNLACDGNKTMTCGGALKLTVYKTSAASPSLQPASMLLAVAGVVMACLL</sequence>
<gene>
    <name evidence="9" type="ORF">VHEMI03995</name>
</gene>
<evidence type="ECO:0000256" key="2">
    <source>
        <dbReference type="ARBA" id="ARBA00022692"/>
    </source>
</evidence>
<dbReference type="GO" id="GO:0005886">
    <property type="term" value="C:plasma membrane"/>
    <property type="evidence" value="ECO:0007669"/>
    <property type="project" value="TreeGrafter"/>
</dbReference>
<accession>A0A0A1TF35</accession>
<evidence type="ECO:0000256" key="1">
    <source>
        <dbReference type="ARBA" id="ARBA00004167"/>
    </source>
</evidence>
<comment type="subcellular location">
    <subcellularLocation>
        <location evidence="1">Membrane</location>
        <topology evidence="1">Single-pass membrane protein</topology>
    </subcellularLocation>
</comment>
<dbReference type="OrthoDB" id="5985073at2759"/>
<dbReference type="SMART" id="SM00321">
    <property type="entry name" value="WSC"/>
    <property type="match status" value="1"/>
</dbReference>
<dbReference type="AlphaFoldDB" id="A0A0A1TF35"/>
<dbReference type="PANTHER" id="PTHR24269:SF16">
    <property type="entry name" value="PROTEIN SLG1"/>
    <property type="match status" value="1"/>
</dbReference>
<feature type="chain" id="PRO_5001979608" description="WSC domain-containing protein" evidence="7">
    <location>
        <begin position="20"/>
        <end position="160"/>
    </location>
</feature>
<evidence type="ECO:0000256" key="7">
    <source>
        <dbReference type="SAM" id="SignalP"/>
    </source>
</evidence>
<dbReference type="PANTHER" id="PTHR24269">
    <property type="entry name" value="KREMEN PROTEIN"/>
    <property type="match status" value="1"/>
</dbReference>
<evidence type="ECO:0000256" key="5">
    <source>
        <dbReference type="ARBA" id="ARBA00023136"/>
    </source>
</evidence>
<evidence type="ECO:0000259" key="8">
    <source>
        <dbReference type="PROSITE" id="PS51212"/>
    </source>
</evidence>
<dbReference type="HOGENOM" id="CLU_116866_0_0_1"/>
<dbReference type="EMBL" id="CDHN01000002">
    <property type="protein sequence ID" value="CEJ86053.1"/>
    <property type="molecule type" value="Genomic_DNA"/>
</dbReference>
<evidence type="ECO:0000256" key="4">
    <source>
        <dbReference type="ARBA" id="ARBA00022989"/>
    </source>
</evidence>
<keyword evidence="3 7" id="KW-0732">Signal</keyword>
<protein>
    <recommendedName>
        <fullName evidence="8">WSC domain-containing protein</fullName>
    </recommendedName>
</protein>
<feature type="signal peptide" evidence="7">
    <location>
        <begin position="1"/>
        <end position="19"/>
    </location>
</feature>
<feature type="domain" description="WSC" evidence="8">
    <location>
        <begin position="33"/>
        <end position="136"/>
    </location>
</feature>
<evidence type="ECO:0000313" key="9">
    <source>
        <dbReference type="EMBL" id="CEJ86053.1"/>
    </source>
</evidence>
<dbReference type="PROSITE" id="PS51212">
    <property type="entry name" value="WSC"/>
    <property type="match status" value="1"/>
</dbReference>
<keyword evidence="6" id="KW-0325">Glycoprotein</keyword>
<name>A0A0A1TF35_9HYPO</name>
<keyword evidence="10" id="KW-1185">Reference proteome</keyword>
<dbReference type="InterPro" id="IPR002889">
    <property type="entry name" value="WSC_carb-bd"/>
</dbReference>
<dbReference type="Proteomes" id="UP000039046">
    <property type="component" value="Unassembled WGS sequence"/>
</dbReference>
<dbReference type="InterPro" id="IPR051836">
    <property type="entry name" value="Kremen_rcpt"/>
</dbReference>
<proteinExistence type="predicted"/>
<organism evidence="9 10">
    <name type="scientific">[Torrubiella] hemipterigena</name>
    <dbReference type="NCBI Taxonomy" id="1531966"/>
    <lineage>
        <taxon>Eukaryota</taxon>
        <taxon>Fungi</taxon>
        <taxon>Dikarya</taxon>
        <taxon>Ascomycota</taxon>
        <taxon>Pezizomycotina</taxon>
        <taxon>Sordariomycetes</taxon>
        <taxon>Hypocreomycetidae</taxon>
        <taxon>Hypocreales</taxon>
        <taxon>Clavicipitaceae</taxon>
        <taxon>Clavicipitaceae incertae sedis</taxon>
        <taxon>'Torrubiella' clade</taxon>
    </lineage>
</organism>
<keyword evidence="2" id="KW-0812">Transmembrane</keyword>
<keyword evidence="5" id="KW-0472">Membrane</keyword>
<reference evidence="9 10" key="1">
    <citation type="journal article" date="2015" name="Genome Announc.">
        <title>Draft Genome Sequence and Gene Annotation of the Entomopathogenic Fungus Verticillium hemipterigenum.</title>
        <authorList>
            <person name="Horn F."/>
            <person name="Habel A."/>
            <person name="Scharf D.H."/>
            <person name="Dworschak J."/>
            <person name="Brakhage A.A."/>
            <person name="Guthke R."/>
            <person name="Hertweck C."/>
            <person name="Linde J."/>
        </authorList>
    </citation>
    <scope>NUCLEOTIDE SEQUENCE [LARGE SCALE GENOMIC DNA]</scope>
</reference>
<evidence type="ECO:0000256" key="3">
    <source>
        <dbReference type="ARBA" id="ARBA00022729"/>
    </source>
</evidence>
<evidence type="ECO:0000256" key="6">
    <source>
        <dbReference type="ARBA" id="ARBA00023180"/>
    </source>
</evidence>
<evidence type="ECO:0000313" key="10">
    <source>
        <dbReference type="Proteomes" id="UP000039046"/>
    </source>
</evidence>
<dbReference type="STRING" id="1531966.A0A0A1TF35"/>
<keyword evidence="4" id="KW-1133">Transmembrane helix</keyword>